<dbReference type="Proteomes" id="UP000823882">
    <property type="component" value="Unassembled WGS sequence"/>
</dbReference>
<organism evidence="1 2">
    <name type="scientific">Candidatus Intestinimonas pullistercoris</name>
    <dbReference type="NCBI Taxonomy" id="2838623"/>
    <lineage>
        <taxon>Bacteria</taxon>
        <taxon>Bacillati</taxon>
        <taxon>Bacillota</taxon>
        <taxon>Clostridia</taxon>
        <taxon>Eubacteriales</taxon>
        <taxon>Intestinimonas</taxon>
    </lineage>
</organism>
<reference evidence="1" key="2">
    <citation type="submission" date="2021-04" db="EMBL/GenBank/DDBJ databases">
        <authorList>
            <person name="Gilroy R."/>
        </authorList>
    </citation>
    <scope>NUCLEOTIDE SEQUENCE</scope>
    <source>
        <strain evidence="1">CHK186-1790</strain>
    </source>
</reference>
<proteinExistence type="predicted"/>
<dbReference type="InterPro" id="IPR008323">
    <property type="entry name" value="UCP033563"/>
</dbReference>
<dbReference type="PANTHER" id="PTHR36454:SF1">
    <property type="entry name" value="DUF1015 DOMAIN-CONTAINING PROTEIN"/>
    <property type="match status" value="1"/>
</dbReference>
<dbReference type="EMBL" id="DWWJ01000162">
    <property type="protein sequence ID" value="HJC41660.1"/>
    <property type="molecule type" value="Genomic_DNA"/>
</dbReference>
<sequence>MDQRFQGLAFGPADILLPQNCDLTKWAVVACDQYTSQPEYWQRVESFVGNAPSSLHLILPESSLDGPSVEADIMDVTNTMSRYLREGVFRTLPQAMIYVERTLESGRVRRGLVGMVDLEAYNYEPGADTLVRATEGTVLSRIPPRVAVRKNASIELPHAMLLVDDPEKTVVEPTAAAKGRLEKCYDFELMEHSGHLRGWLLDETEVDRVAAALRALADPAAFRARYGAEDGSVLLFAVGDGNHSLATAKACYERQKSLTPPEEWETLPARYALVELVNLHDASLEFEPIHRVVFGVDPQALLADLLACYPGAFQGVGEEGHVLRYVHAGGVGAVTVPHPQAQLPAATLQNFLDQWLSGHRGRVDYIHGADVTRSLASQPGNIGFLLPAMGKEELFPTVIHDGVLPRKTFSMGEAQDKRFYLEARKIR</sequence>
<name>A0A9D2P2F5_9FIRM</name>
<protein>
    <submittedName>
        <fullName evidence="1">DUF1015 domain-containing protein</fullName>
    </submittedName>
</protein>
<gene>
    <name evidence="1" type="ORF">H9701_08940</name>
</gene>
<evidence type="ECO:0000313" key="2">
    <source>
        <dbReference type="Proteomes" id="UP000823882"/>
    </source>
</evidence>
<reference evidence="1" key="1">
    <citation type="journal article" date="2021" name="PeerJ">
        <title>Extensive microbial diversity within the chicken gut microbiome revealed by metagenomics and culture.</title>
        <authorList>
            <person name="Gilroy R."/>
            <person name="Ravi A."/>
            <person name="Getino M."/>
            <person name="Pursley I."/>
            <person name="Horton D.L."/>
            <person name="Alikhan N.F."/>
            <person name="Baker D."/>
            <person name="Gharbi K."/>
            <person name="Hall N."/>
            <person name="Watson M."/>
            <person name="Adriaenssens E.M."/>
            <person name="Foster-Nyarko E."/>
            <person name="Jarju S."/>
            <person name="Secka A."/>
            <person name="Antonio M."/>
            <person name="Oren A."/>
            <person name="Chaudhuri R.R."/>
            <person name="La Ragione R."/>
            <person name="Hildebrand F."/>
            <person name="Pallen M.J."/>
        </authorList>
    </citation>
    <scope>NUCLEOTIDE SEQUENCE</scope>
    <source>
        <strain evidence="1">CHK186-1790</strain>
    </source>
</reference>
<comment type="caution">
    <text evidence="1">The sequence shown here is derived from an EMBL/GenBank/DDBJ whole genome shotgun (WGS) entry which is preliminary data.</text>
</comment>
<evidence type="ECO:0000313" key="1">
    <source>
        <dbReference type="EMBL" id="HJC41660.1"/>
    </source>
</evidence>
<dbReference type="AlphaFoldDB" id="A0A9D2P2F5"/>
<accession>A0A9D2P2F5</accession>
<dbReference type="Pfam" id="PF06245">
    <property type="entry name" value="DUF1015"/>
    <property type="match status" value="1"/>
</dbReference>
<dbReference type="PANTHER" id="PTHR36454">
    <property type="entry name" value="LMO2823 PROTEIN"/>
    <property type="match status" value="1"/>
</dbReference>